<sequence length="67" mass="7533">MSNPLFRSAVSVDFSSLDLTPLCNWVPGFSSVFSCECLLLLHQLLDEGSRMTYKVLINLIIGEELLR</sequence>
<gene>
    <name evidence="1" type="ORF">I79_008953</name>
</gene>
<organism evidence="1 2">
    <name type="scientific">Cricetulus griseus</name>
    <name type="common">Chinese hamster</name>
    <name type="synonym">Cricetulus barabensis griseus</name>
    <dbReference type="NCBI Taxonomy" id="10029"/>
    <lineage>
        <taxon>Eukaryota</taxon>
        <taxon>Metazoa</taxon>
        <taxon>Chordata</taxon>
        <taxon>Craniata</taxon>
        <taxon>Vertebrata</taxon>
        <taxon>Euteleostomi</taxon>
        <taxon>Mammalia</taxon>
        <taxon>Eutheria</taxon>
        <taxon>Euarchontoglires</taxon>
        <taxon>Glires</taxon>
        <taxon>Rodentia</taxon>
        <taxon>Myomorpha</taxon>
        <taxon>Muroidea</taxon>
        <taxon>Cricetidae</taxon>
        <taxon>Cricetinae</taxon>
        <taxon>Cricetulus</taxon>
    </lineage>
</organism>
<dbReference type="PROSITE" id="PS51257">
    <property type="entry name" value="PROKAR_LIPOPROTEIN"/>
    <property type="match status" value="1"/>
</dbReference>
<dbReference type="InParanoid" id="G3HEG9"/>
<accession>G3HEG9</accession>
<name>G3HEG9_CRIGR</name>
<dbReference type="EMBL" id="JH000314">
    <property type="protein sequence ID" value="EGW06721.1"/>
    <property type="molecule type" value="Genomic_DNA"/>
</dbReference>
<protein>
    <submittedName>
        <fullName evidence="1">Uncharacterized protein</fullName>
    </submittedName>
</protein>
<dbReference type="Proteomes" id="UP000001075">
    <property type="component" value="Unassembled WGS sequence"/>
</dbReference>
<proteinExistence type="predicted"/>
<evidence type="ECO:0000313" key="2">
    <source>
        <dbReference type="Proteomes" id="UP000001075"/>
    </source>
</evidence>
<dbReference type="AlphaFoldDB" id="G3HEG9"/>
<reference evidence="2" key="1">
    <citation type="journal article" date="2011" name="Nat. Biotechnol.">
        <title>The genomic sequence of the Chinese hamster ovary (CHO)-K1 cell line.</title>
        <authorList>
            <person name="Xu X."/>
            <person name="Nagarajan H."/>
            <person name="Lewis N.E."/>
            <person name="Pan S."/>
            <person name="Cai Z."/>
            <person name="Liu X."/>
            <person name="Chen W."/>
            <person name="Xie M."/>
            <person name="Wang W."/>
            <person name="Hammond S."/>
            <person name="Andersen M.R."/>
            <person name="Neff N."/>
            <person name="Passarelli B."/>
            <person name="Koh W."/>
            <person name="Fan H.C."/>
            <person name="Wang J."/>
            <person name="Gui Y."/>
            <person name="Lee K.H."/>
            <person name="Betenbaugh M.J."/>
            <person name="Quake S.R."/>
            <person name="Famili I."/>
            <person name="Palsson B.O."/>
            <person name="Wang J."/>
        </authorList>
    </citation>
    <scope>NUCLEOTIDE SEQUENCE [LARGE SCALE GENOMIC DNA]</scope>
    <source>
        <strain evidence="2">CHO K1 cell line</strain>
    </source>
</reference>
<evidence type="ECO:0000313" key="1">
    <source>
        <dbReference type="EMBL" id="EGW06721.1"/>
    </source>
</evidence>